<keyword evidence="3" id="KW-1133">Transmembrane helix</keyword>
<accession>A0A510UBT9</accession>
<dbReference type="EMBL" id="BJTZ01000001">
    <property type="protein sequence ID" value="GEK12038.1"/>
    <property type="molecule type" value="Genomic_DNA"/>
</dbReference>
<evidence type="ECO:0000256" key="2">
    <source>
        <dbReference type="SAM" id="MobiDB-lite"/>
    </source>
</evidence>
<dbReference type="Proteomes" id="UP000321787">
    <property type="component" value="Unassembled WGS sequence"/>
</dbReference>
<evidence type="ECO:0000313" key="4">
    <source>
        <dbReference type="EMBL" id="GEK12038.1"/>
    </source>
</evidence>
<feature type="transmembrane region" description="Helical" evidence="3">
    <location>
        <begin position="366"/>
        <end position="387"/>
    </location>
</feature>
<sequence>MHLNNMADKIEKAIAAFPDQINFQISSKEVQNKLFKVHADLENILSTFQYSHSLWEQLKCVKEALDLIEDLESNLILGKQFVEYIHRINDAWYAILTPLLVTIIESSSLGSLDETITECKKVTKDLINTASLTDTKLAELTELISETEKRIIDKANKIYENSEQNIQLTVNDATNYINDQVNDINVKLDNKVSNFERKISDVSNRAKQEHNEYIQLIAENFELKEEEASNRIQYYIQRVELQGKEITQKVDLINNELTDLVSQQQTSLKEFANKARSDVISSIEKSSSDSLSKIQLAQSSALNSFNEQINKEVSNINTRIKKEVDLFESKRENMDKLLEKVGLAKDADVTITQADKEEAMANKLRFYGLSLMYGSIALLIIFFAEYIGLNFWSTSSKSLSDLTLNDFIIRFMTILLVSSPAVYLLKESAYHRNKENLYRQRGTQLLTIRGYLADLQPEERTKVKQDLAKNFFSFHDGKTDTQNVPDFVRDMKEAVSIAKSINSPTPKRRSTILGNGSK</sequence>
<evidence type="ECO:0000256" key="3">
    <source>
        <dbReference type="SAM" id="Phobius"/>
    </source>
</evidence>
<comment type="caution">
    <text evidence="4">The sequence shown here is derived from an EMBL/GenBank/DDBJ whole genome shotgun (WGS) entry which is preliminary data.</text>
</comment>
<evidence type="ECO:0000256" key="1">
    <source>
        <dbReference type="SAM" id="Coils"/>
    </source>
</evidence>
<protein>
    <submittedName>
        <fullName evidence="4">Uncharacterized protein</fullName>
    </submittedName>
</protein>
<dbReference type="AlphaFoldDB" id="A0A510UBT9"/>
<evidence type="ECO:0000313" key="5">
    <source>
        <dbReference type="Proteomes" id="UP000321787"/>
    </source>
</evidence>
<keyword evidence="3" id="KW-0812">Transmembrane</keyword>
<feature type="transmembrane region" description="Helical" evidence="3">
    <location>
        <begin position="407"/>
        <end position="425"/>
    </location>
</feature>
<keyword evidence="3" id="KW-0472">Membrane</keyword>
<proteinExistence type="predicted"/>
<feature type="coiled-coil region" evidence="1">
    <location>
        <begin position="185"/>
        <end position="212"/>
    </location>
</feature>
<feature type="region of interest" description="Disordered" evidence="2">
    <location>
        <begin position="499"/>
        <end position="518"/>
    </location>
</feature>
<gene>
    <name evidence="4" type="ORF">AFI02nite_00740</name>
</gene>
<keyword evidence="1" id="KW-0175">Coiled coil</keyword>
<organism evidence="4 5">
    <name type="scientific">Aliivibrio fischeri</name>
    <name type="common">Vibrio fischeri</name>
    <dbReference type="NCBI Taxonomy" id="668"/>
    <lineage>
        <taxon>Bacteria</taxon>
        <taxon>Pseudomonadati</taxon>
        <taxon>Pseudomonadota</taxon>
        <taxon>Gammaproteobacteria</taxon>
        <taxon>Vibrionales</taxon>
        <taxon>Vibrionaceae</taxon>
        <taxon>Aliivibrio</taxon>
    </lineage>
</organism>
<reference evidence="4 5" key="1">
    <citation type="submission" date="2019-07" db="EMBL/GenBank/DDBJ databases">
        <title>Whole genome shotgun sequence of Aliivibrio fischeri NBRC 101058.</title>
        <authorList>
            <person name="Hosoyama A."/>
            <person name="Uohara A."/>
            <person name="Ohji S."/>
            <person name="Ichikawa N."/>
        </authorList>
    </citation>
    <scope>NUCLEOTIDE SEQUENCE [LARGE SCALE GENOMIC DNA]</scope>
    <source>
        <strain evidence="4 5">NBRC 101058</strain>
    </source>
</reference>
<name>A0A510UBT9_ALIFS</name>
<dbReference type="RefSeq" id="WP_146860504.1">
    <property type="nucleotide sequence ID" value="NZ_BJTZ01000001.1"/>
</dbReference>